<dbReference type="Proteomes" id="UP000749646">
    <property type="component" value="Unassembled WGS sequence"/>
</dbReference>
<feature type="region of interest" description="Disordered" evidence="2">
    <location>
        <begin position="1"/>
        <end position="23"/>
    </location>
</feature>
<evidence type="ECO:0000313" key="3">
    <source>
        <dbReference type="EMBL" id="KAF9958341.1"/>
    </source>
</evidence>
<feature type="coiled-coil region" evidence="1">
    <location>
        <begin position="131"/>
        <end position="172"/>
    </location>
</feature>
<accession>A0A9P6J286</accession>
<organism evidence="3 4">
    <name type="scientific">Modicella reniformis</name>
    <dbReference type="NCBI Taxonomy" id="1440133"/>
    <lineage>
        <taxon>Eukaryota</taxon>
        <taxon>Fungi</taxon>
        <taxon>Fungi incertae sedis</taxon>
        <taxon>Mucoromycota</taxon>
        <taxon>Mortierellomycotina</taxon>
        <taxon>Mortierellomycetes</taxon>
        <taxon>Mortierellales</taxon>
        <taxon>Mortierellaceae</taxon>
        <taxon>Modicella</taxon>
    </lineage>
</organism>
<dbReference type="OrthoDB" id="10406423at2759"/>
<dbReference type="AlphaFoldDB" id="A0A9P6J286"/>
<dbReference type="EMBL" id="JAAAHW010006571">
    <property type="protein sequence ID" value="KAF9958341.1"/>
    <property type="molecule type" value="Genomic_DNA"/>
</dbReference>
<gene>
    <name evidence="3" type="ORF">BGZ65_001510</name>
</gene>
<keyword evidence="1" id="KW-0175">Coiled coil</keyword>
<evidence type="ECO:0000256" key="1">
    <source>
        <dbReference type="SAM" id="Coils"/>
    </source>
</evidence>
<keyword evidence="4" id="KW-1185">Reference proteome</keyword>
<protein>
    <submittedName>
        <fullName evidence="3">Uncharacterized protein</fullName>
    </submittedName>
</protein>
<reference evidence="3" key="1">
    <citation type="journal article" date="2020" name="Fungal Divers.">
        <title>Resolving the Mortierellaceae phylogeny through synthesis of multi-gene phylogenetics and phylogenomics.</title>
        <authorList>
            <person name="Vandepol N."/>
            <person name="Liber J."/>
            <person name="Desiro A."/>
            <person name="Na H."/>
            <person name="Kennedy M."/>
            <person name="Barry K."/>
            <person name="Grigoriev I.V."/>
            <person name="Miller A.N."/>
            <person name="O'Donnell K."/>
            <person name="Stajich J.E."/>
            <person name="Bonito G."/>
        </authorList>
    </citation>
    <scope>NUCLEOTIDE SEQUENCE</scope>
    <source>
        <strain evidence="3">MES-2147</strain>
    </source>
</reference>
<name>A0A9P6J286_9FUNG</name>
<evidence type="ECO:0000313" key="4">
    <source>
        <dbReference type="Proteomes" id="UP000749646"/>
    </source>
</evidence>
<evidence type="ECO:0000256" key="2">
    <source>
        <dbReference type="SAM" id="MobiDB-lite"/>
    </source>
</evidence>
<proteinExistence type="predicted"/>
<comment type="caution">
    <text evidence="3">The sequence shown here is derived from an EMBL/GenBank/DDBJ whole genome shotgun (WGS) entry which is preliminary data.</text>
</comment>
<sequence length="235" mass="27122">MEVTQKEIDSATSQLKKNEREIKSNHQEVTKIFDELSKGAEKLTEAQIKSKNNAPDLVKEACNLIVNLTGGKGTKEDEQKEKLLERFEKVDNLNKDIADKIKDQLGDRDSLKERLAEIKGLSKAERAELFRDLKNDNLAEQQAINKELRDRLDKSEQRSIQLAQELQEGRKNNDPVKVATTIEAIKDNDKNMHSIRLDMKKQGEEAKQKIKDVEEYFKMVEQNKPWYLNPSFKSP</sequence>